<reference evidence="7" key="2">
    <citation type="submission" date="2021-05" db="EMBL/GenBank/DDBJ databases">
        <title>Pangenome of Leuconostoc gelidum warrants species status for Leuconostoc gelidum subsp. gasicomitatum.</title>
        <authorList>
            <person name="Johansson P."/>
            <person name="Sade E."/>
            <person name="Hultman J."/>
            <person name="Auvinen P."/>
            <person name="Bjorkroth J."/>
        </authorList>
    </citation>
    <scope>NUCLEOTIDE SEQUENCE</scope>
    <source>
        <strain evidence="7">A.21.4</strain>
    </source>
</reference>
<dbReference type="GeneID" id="34301232"/>
<evidence type="ECO:0000259" key="5">
    <source>
        <dbReference type="Pfam" id="PF00877"/>
    </source>
</evidence>
<evidence type="ECO:0000256" key="2">
    <source>
        <dbReference type="ARBA" id="ARBA00022670"/>
    </source>
</evidence>
<dbReference type="EMBL" id="FBSY01000005">
    <property type="protein sequence ID" value="CUW07933.1"/>
    <property type="molecule type" value="Genomic_DNA"/>
</dbReference>
<gene>
    <name evidence="6" type="ORF">C122C_0531</name>
    <name evidence="7" type="ORF">KIJ12_05100</name>
</gene>
<comment type="similarity">
    <text evidence="1">Belongs to the peptidase C40 family.</text>
</comment>
<sequence length="116" mass="12658">MAGKWLDVALTQLGKSYHSSGAFVAFVMNTSKIGINAKSSQWSPALNTLVQELSDLKKIENSRPGDLLFWGKRDHPYSVGIYIGGGHFISVAEKGSVVNVQVLNNNWYPDFSGSVL</sequence>
<dbReference type="InterPro" id="IPR000064">
    <property type="entry name" value="NLP_P60_dom"/>
</dbReference>
<dbReference type="EMBL" id="JAHBFI010000011">
    <property type="protein sequence ID" value="MBZ5962531.1"/>
    <property type="molecule type" value="Genomic_DNA"/>
</dbReference>
<evidence type="ECO:0000313" key="6">
    <source>
        <dbReference type="EMBL" id="CUW07933.1"/>
    </source>
</evidence>
<evidence type="ECO:0000313" key="7">
    <source>
        <dbReference type="EMBL" id="MBZ5962531.1"/>
    </source>
</evidence>
<evidence type="ECO:0000256" key="3">
    <source>
        <dbReference type="ARBA" id="ARBA00022801"/>
    </source>
</evidence>
<keyword evidence="2" id="KW-0645">Protease</keyword>
<dbReference type="GO" id="GO:0008234">
    <property type="term" value="F:cysteine-type peptidase activity"/>
    <property type="evidence" value="ECO:0007669"/>
    <property type="project" value="UniProtKB-KW"/>
</dbReference>
<proteinExistence type="inferred from homology"/>
<dbReference type="SUPFAM" id="SSF54001">
    <property type="entry name" value="Cysteine proteinases"/>
    <property type="match status" value="1"/>
</dbReference>
<protein>
    <submittedName>
        <fullName evidence="7">C40 family peptidase</fullName>
    </submittedName>
    <submittedName>
        <fullName evidence="6">Cell wall-associated hydrolase</fullName>
    </submittedName>
</protein>
<evidence type="ECO:0000256" key="1">
    <source>
        <dbReference type="ARBA" id="ARBA00007074"/>
    </source>
</evidence>
<dbReference type="RefSeq" id="WP_010388840.1">
    <property type="nucleotide sequence ID" value="NZ_BPKT01000005.1"/>
</dbReference>
<evidence type="ECO:0000313" key="8">
    <source>
        <dbReference type="Proteomes" id="UP000199271"/>
    </source>
</evidence>
<reference evidence="6 8" key="1">
    <citation type="submission" date="2015-12" db="EMBL/GenBank/DDBJ databases">
        <authorList>
            <person name="Andreevskaya M."/>
        </authorList>
    </citation>
    <scope>NUCLEOTIDE SEQUENCE [LARGE SCALE GENOMIC DNA]</scope>
    <source>
        <strain evidence="6 8">C122c</strain>
    </source>
</reference>
<evidence type="ECO:0000256" key="4">
    <source>
        <dbReference type="ARBA" id="ARBA00022807"/>
    </source>
</evidence>
<dbReference type="InterPro" id="IPR038765">
    <property type="entry name" value="Papain-like_cys_pep_sf"/>
</dbReference>
<dbReference type="AlphaFoldDB" id="A0A9Q3SVH8"/>
<dbReference type="Proteomes" id="UP000199271">
    <property type="component" value="Unassembled WGS sequence"/>
</dbReference>
<dbReference type="Gene3D" id="3.90.1720.10">
    <property type="entry name" value="endopeptidase domain like (from Nostoc punctiforme)"/>
    <property type="match status" value="1"/>
</dbReference>
<dbReference type="Proteomes" id="UP000752647">
    <property type="component" value="Unassembled WGS sequence"/>
</dbReference>
<dbReference type="OMA" id="FWGIPEQ"/>
<organism evidence="7 9">
    <name type="scientific">Leuconostoc gasicomitatum</name>
    <dbReference type="NCBI Taxonomy" id="115778"/>
    <lineage>
        <taxon>Bacteria</taxon>
        <taxon>Bacillati</taxon>
        <taxon>Bacillota</taxon>
        <taxon>Bacilli</taxon>
        <taxon>Lactobacillales</taxon>
        <taxon>Lactobacillaceae</taxon>
        <taxon>Leuconostoc</taxon>
        <taxon>Leuconostoc gelidum group</taxon>
    </lineage>
</organism>
<keyword evidence="3 6" id="KW-0378">Hydrolase</keyword>
<evidence type="ECO:0000313" key="9">
    <source>
        <dbReference type="Proteomes" id="UP000752647"/>
    </source>
</evidence>
<dbReference type="GO" id="GO:0006508">
    <property type="term" value="P:proteolysis"/>
    <property type="evidence" value="ECO:0007669"/>
    <property type="project" value="UniProtKB-KW"/>
</dbReference>
<keyword evidence="8" id="KW-1185">Reference proteome</keyword>
<dbReference type="Pfam" id="PF00877">
    <property type="entry name" value="NLPC_P60"/>
    <property type="match status" value="1"/>
</dbReference>
<keyword evidence="4" id="KW-0788">Thiol protease</keyword>
<accession>A0A9Q3SVH8</accession>
<name>A0A9Q3SVH8_9LACO</name>
<feature type="domain" description="NlpC/P60" evidence="5">
    <location>
        <begin position="22"/>
        <end position="108"/>
    </location>
</feature>
<comment type="caution">
    <text evidence="7">The sequence shown here is derived from an EMBL/GenBank/DDBJ whole genome shotgun (WGS) entry which is preliminary data.</text>
</comment>